<dbReference type="SUPFAM" id="SSF55961">
    <property type="entry name" value="Bet v1-like"/>
    <property type="match status" value="1"/>
</dbReference>
<dbReference type="InterPro" id="IPR019587">
    <property type="entry name" value="Polyketide_cyclase/dehydratase"/>
</dbReference>
<comment type="caution">
    <text evidence="1">The sequence shown here is derived from an EMBL/GenBank/DDBJ whole genome shotgun (WGS) entry which is preliminary data.</text>
</comment>
<gene>
    <name evidence="1" type="ORF">CJ255_07905</name>
</gene>
<keyword evidence="2" id="KW-1185">Reference proteome</keyword>
<dbReference type="Proteomes" id="UP000220527">
    <property type="component" value="Unassembled WGS sequence"/>
</dbReference>
<reference evidence="2" key="1">
    <citation type="submission" date="2017-08" db="EMBL/GenBank/DDBJ databases">
        <authorList>
            <person name="Grouzdev D.S."/>
            <person name="Gaisin V.A."/>
            <person name="Rysina M.S."/>
            <person name="Gorlenko V.M."/>
        </authorList>
    </citation>
    <scope>NUCLEOTIDE SEQUENCE [LARGE SCALE GENOMIC DNA]</scope>
    <source>
        <strain evidence="2">Kir15-3F</strain>
    </source>
</reference>
<dbReference type="InterPro" id="IPR023393">
    <property type="entry name" value="START-like_dom_sf"/>
</dbReference>
<proteinExistence type="predicted"/>
<dbReference type="Pfam" id="PF10604">
    <property type="entry name" value="Polyketide_cyc2"/>
    <property type="match status" value="1"/>
</dbReference>
<organism evidence="1 2">
    <name type="scientific">Candidatus Viridilinea mediisalina</name>
    <dbReference type="NCBI Taxonomy" id="2024553"/>
    <lineage>
        <taxon>Bacteria</taxon>
        <taxon>Bacillati</taxon>
        <taxon>Chloroflexota</taxon>
        <taxon>Chloroflexia</taxon>
        <taxon>Chloroflexales</taxon>
        <taxon>Chloroflexineae</taxon>
        <taxon>Oscillochloridaceae</taxon>
        <taxon>Candidatus Viridilinea</taxon>
    </lineage>
</organism>
<evidence type="ECO:0000313" key="2">
    <source>
        <dbReference type="Proteomes" id="UP000220527"/>
    </source>
</evidence>
<accession>A0A2A6RKX2</accession>
<evidence type="ECO:0008006" key="3">
    <source>
        <dbReference type="Google" id="ProtNLM"/>
    </source>
</evidence>
<dbReference type="OrthoDB" id="6624781at2"/>
<dbReference type="Gene3D" id="3.30.530.20">
    <property type="match status" value="1"/>
</dbReference>
<dbReference type="RefSeq" id="WP_097643545.1">
    <property type="nucleotide sequence ID" value="NZ_NQWI01000026.1"/>
</dbReference>
<evidence type="ECO:0000313" key="1">
    <source>
        <dbReference type="EMBL" id="PDW03583.1"/>
    </source>
</evidence>
<protein>
    <recommendedName>
        <fullName evidence="3">DNA methyltransferase</fullName>
    </recommendedName>
</protein>
<name>A0A2A6RKX2_9CHLR</name>
<dbReference type="EMBL" id="NQWI01000026">
    <property type="protein sequence ID" value="PDW03583.1"/>
    <property type="molecule type" value="Genomic_DNA"/>
</dbReference>
<sequence>MFCYLGASVSGVIAAPIESVWGVVSDPTRHPQLAGSGQVRSVEVLGDEPLKVGSIFVAQQEIRGIHYVSTNRMVIWEPPFRVAWRVGTPFAPRGAQIWMFSMLPDREGTRVENGVVLPYVLPSFFPFRLAHDEFGRREHSAIEPTLDNLARMLGVLPPSNLIKNERAPAPLTALLPSPLRQGALWAGGGAALLWLLTRRGRCC</sequence>
<dbReference type="AlphaFoldDB" id="A0A2A6RKX2"/>